<name>A0A1V6LSG8_9FLAO</name>
<feature type="chain" id="PRO_5012731835" description="Transporter" evidence="1">
    <location>
        <begin position="28"/>
        <end position="331"/>
    </location>
</feature>
<dbReference type="Proteomes" id="UP000191680">
    <property type="component" value="Unassembled WGS sequence"/>
</dbReference>
<keyword evidence="1" id="KW-0732">Signal</keyword>
<reference evidence="2 3" key="1">
    <citation type="submission" date="2016-12" db="EMBL/GenBank/DDBJ databases">
        <authorList>
            <person name="Song W.-J."/>
            <person name="Kurnit D.M."/>
        </authorList>
    </citation>
    <scope>NUCLEOTIDE SEQUENCE [LARGE SCALE GENOMIC DNA]</scope>
    <source>
        <strain evidence="2 3">HSG9</strain>
    </source>
</reference>
<dbReference type="OrthoDB" id="5450709at2"/>
<sequence length="331" mass="36919">MNLLKTKGLRSFSLFLYSILVAFMANANPCPKPLGTYKFDCDFCGCATTGGNFGFGTLGNTNFIGVRYSYQQFKSKDGIFENSPTSQEHFNTYQVWAKIPIASNFHITATVPYQDLNREFTDRTEQLNGLGDISLIGWYTLNFKKNQIQDEDADASRISMPVFTGHSLRFGMGIKLPTGEFEQVLTERVNPGFQLGTGSTDAIFSAGYSYSKNMFGINATGSYFLKGENRNAYRFGDQLSYNAKVFNGFLVGTNVLAPFVGLSGDFFQKIEQYGDQLPDTNGYMHLGTIGAELSLKRLVVGADIGIPLRQELFADDVKIKQRLLFYLNYTL</sequence>
<dbReference type="AlphaFoldDB" id="A0A1V6LSG8"/>
<comment type="caution">
    <text evidence="2">The sequence shown here is derived from an EMBL/GenBank/DDBJ whole genome shotgun (WGS) entry which is preliminary data.</text>
</comment>
<dbReference type="RefSeq" id="WP_080318838.1">
    <property type="nucleotide sequence ID" value="NZ_MTBC01000004.1"/>
</dbReference>
<gene>
    <name evidence="2" type="ORF">BUL40_08180</name>
</gene>
<feature type="signal peptide" evidence="1">
    <location>
        <begin position="1"/>
        <end position="27"/>
    </location>
</feature>
<accession>A0A1V6LSG8</accession>
<protein>
    <recommendedName>
        <fullName evidence="4">Transporter</fullName>
    </recommendedName>
</protein>
<evidence type="ECO:0000313" key="2">
    <source>
        <dbReference type="EMBL" id="OQD43059.1"/>
    </source>
</evidence>
<proteinExistence type="predicted"/>
<dbReference type="EMBL" id="MTBC01000004">
    <property type="protein sequence ID" value="OQD43059.1"/>
    <property type="molecule type" value="Genomic_DNA"/>
</dbReference>
<evidence type="ECO:0000256" key="1">
    <source>
        <dbReference type="SAM" id="SignalP"/>
    </source>
</evidence>
<organism evidence="2 3">
    <name type="scientific">Croceivirga radicis</name>
    <dbReference type="NCBI Taxonomy" id="1929488"/>
    <lineage>
        <taxon>Bacteria</taxon>
        <taxon>Pseudomonadati</taxon>
        <taxon>Bacteroidota</taxon>
        <taxon>Flavobacteriia</taxon>
        <taxon>Flavobacteriales</taxon>
        <taxon>Flavobacteriaceae</taxon>
        <taxon>Croceivirga</taxon>
    </lineage>
</organism>
<keyword evidence="3" id="KW-1185">Reference proteome</keyword>
<evidence type="ECO:0000313" key="3">
    <source>
        <dbReference type="Proteomes" id="UP000191680"/>
    </source>
</evidence>
<evidence type="ECO:0008006" key="4">
    <source>
        <dbReference type="Google" id="ProtNLM"/>
    </source>
</evidence>